<evidence type="ECO:0000259" key="1">
    <source>
        <dbReference type="Pfam" id="PF01636"/>
    </source>
</evidence>
<dbReference type="Gene3D" id="3.90.1200.10">
    <property type="match status" value="1"/>
</dbReference>
<dbReference type="AlphaFoldDB" id="A0A975LD86"/>
<dbReference type="SUPFAM" id="SSF56112">
    <property type="entry name" value="Protein kinase-like (PK-like)"/>
    <property type="match status" value="1"/>
</dbReference>
<keyword evidence="3" id="KW-1185">Reference proteome</keyword>
<organism evidence="2 3">
    <name type="scientific">Nocardiopsis eucommiae</name>
    <dbReference type="NCBI Taxonomy" id="2831970"/>
    <lineage>
        <taxon>Bacteria</taxon>
        <taxon>Bacillati</taxon>
        <taxon>Actinomycetota</taxon>
        <taxon>Actinomycetes</taxon>
        <taxon>Streptosporangiales</taxon>
        <taxon>Nocardiopsidaceae</taxon>
        <taxon>Nocardiopsis</taxon>
    </lineage>
</organism>
<dbReference type="KEGG" id="nec:KGD82_27945"/>
<dbReference type="Pfam" id="PF01636">
    <property type="entry name" value="APH"/>
    <property type="match status" value="1"/>
</dbReference>
<proteinExistence type="predicted"/>
<dbReference type="Proteomes" id="UP000682416">
    <property type="component" value="Plasmid unnamed2"/>
</dbReference>
<feature type="domain" description="Aminoglycoside phosphotransferase" evidence="1">
    <location>
        <begin position="18"/>
        <end position="190"/>
    </location>
</feature>
<name>A0A975LD86_9ACTN</name>
<sequence length="257" mass="28671">MIKRYRSWDRGEPQVEWRALTLLAEYAPGLAASPLRFAADSGSPMVVMSRLNGVPLRGGVVDSLKVVEVARAVHELHTAVPEHVLNSLPPSSWNPAVAVSKARRWRAEEVGSDDRWGRTVARAFGVGTGWVEEHRLDAVVEADVEPVFGMADGNLANYLWDGSRVRLVDFEDSGRSDRCFEIAELVEHPSVWVDSRTDVPALLACMRLSHAEEKRFLVLRRVLAFLWLIMMLPGREGHRRNPPGALESQARHVLSLA</sequence>
<gene>
    <name evidence="2" type="ORF">KGD82_27945</name>
</gene>
<evidence type="ECO:0000313" key="2">
    <source>
        <dbReference type="EMBL" id="QVJ03510.1"/>
    </source>
</evidence>
<protein>
    <submittedName>
        <fullName evidence="2">Phosphotransferase</fullName>
    </submittedName>
</protein>
<dbReference type="EMBL" id="CP074403">
    <property type="protein sequence ID" value="QVJ03510.1"/>
    <property type="molecule type" value="Genomic_DNA"/>
</dbReference>
<accession>A0A975LD86</accession>
<dbReference type="InterPro" id="IPR002575">
    <property type="entry name" value="Aminoglycoside_PTrfase"/>
</dbReference>
<evidence type="ECO:0000313" key="3">
    <source>
        <dbReference type="Proteomes" id="UP000682416"/>
    </source>
</evidence>
<keyword evidence="2" id="KW-0614">Plasmid</keyword>
<geneLocation type="plasmid" evidence="2 3">
    <name>unnamed2</name>
</geneLocation>
<dbReference type="InterPro" id="IPR011009">
    <property type="entry name" value="Kinase-like_dom_sf"/>
</dbReference>
<reference evidence="2" key="1">
    <citation type="submission" date="2021-05" db="EMBL/GenBank/DDBJ databases">
        <authorList>
            <person name="Kaiqin L."/>
            <person name="Jian G."/>
        </authorList>
    </citation>
    <scope>NUCLEOTIDE SEQUENCE</scope>
    <source>
        <strain evidence="2">HDS5</strain>
        <plasmid evidence="2">unnamed2</plasmid>
    </source>
</reference>